<reference evidence="3" key="1">
    <citation type="submission" date="2018-04" db="EMBL/GenBank/DDBJ databases">
        <authorList>
            <person name="Cornet L."/>
        </authorList>
    </citation>
    <scope>NUCLEOTIDE SEQUENCE [LARGE SCALE GENOMIC DNA]</scope>
</reference>
<dbReference type="Pfam" id="PF01522">
    <property type="entry name" value="Polysacc_deac_1"/>
    <property type="match status" value="1"/>
</dbReference>
<dbReference type="EMBL" id="QBMP01000027">
    <property type="protein sequence ID" value="PZO58724.1"/>
    <property type="molecule type" value="Genomic_DNA"/>
</dbReference>
<dbReference type="Gene3D" id="3.20.20.370">
    <property type="entry name" value="Glycoside hydrolase/deacetylase"/>
    <property type="match status" value="1"/>
</dbReference>
<dbReference type="PANTHER" id="PTHR43123">
    <property type="entry name" value="POLYSACCHARIDE DEACETYLASE-RELATED"/>
    <property type="match status" value="1"/>
</dbReference>
<proteinExistence type="predicted"/>
<dbReference type="InterPro" id="IPR011330">
    <property type="entry name" value="Glyco_hydro/deAcase_b/a-brl"/>
</dbReference>
<dbReference type="CDD" id="cd10977">
    <property type="entry name" value="CE4_PuuE_SpCDA1"/>
    <property type="match status" value="1"/>
</dbReference>
<organism evidence="2 3">
    <name type="scientific">Phormidesmis priestleyi</name>
    <dbReference type="NCBI Taxonomy" id="268141"/>
    <lineage>
        <taxon>Bacteria</taxon>
        <taxon>Bacillati</taxon>
        <taxon>Cyanobacteriota</taxon>
        <taxon>Cyanophyceae</taxon>
        <taxon>Leptolyngbyales</taxon>
        <taxon>Leptolyngbyaceae</taxon>
        <taxon>Phormidesmis</taxon>
    </lineage>
</organism>
<dbReference type="Proteomes" id="UP000249794">
    <property type="component" value="Unassembled WGS sequence"/>
</dbReference>
<dbReference type="NCBIfam" id="TIGR03212">
    <property type="entry name" value="uraD_N-term-dom"/>
    <property type="match status" value="1"/>
</dbReference>
<gene>
    <name evidence="2" type="primary">puuE</name>
    <name evidence="2" type="ORF">DCF15_04370</name>
</gene>
<reference evidence="2 3" key="2">
    <citation type="submission" date="2018-06" db="EMBL/GenBank/DDBJ databases">
        <title>Metagenomic assembly of (sub)arctic Cyanobacteria and their associated microbiome from non-axenic cultures.</title>
        <authorList>
            <person name="Baurain D."/>
        </authorList>
    </citation>
    <scope>NUCLEOTIDE SEQUENCE [LARGE SCALE GENOMIC DNA]</scope>
    <source>
        <strain evidence="2">ULC027bin1</strain>
    </source>
</reference>
<protein>
    <submittedName>
        <fullName evidence="2">Allantoinase PuuE</fullName>
    </submittedName>
</protein>
<dbReference type="GO" id="GO:0005975">
    <property type="term" value="P:carbohydrate metabolic process"/>
    <property type="evidence" value="ECO:0007669"/>
    <property type="project" value="InterPro"/>
</dbReference>
<dbReference type="PANTHER" id="PTHR43123:SF1">
    <property type="entry name" value="POLYSACCHARIDE DEACETYLASE-RELATED"/>
    <property type="match status" value="1"/>
</dbReference>
<dbReference type="PROSITE" id="PS51677">
    <property type="entry name" value="NODB"/>
    <property type="match status" value="1"/>
</dbReference>
<name>A0A2W4XP76_9CYAN</name>
<dbReference type="AlphaFoldDB" id="A0A2W4XP76"/>
<sequence length="304" mass="34600">MASDYPRDLIGYGQTPPHPHWPNEAQLAIQFVINYEEGGENCILHGDAASEAFLSETVGAAPLLGVRNTNMESMYEYGSRAGFWRLYRLFTERQMPLTVFAVAMALARNPEAAKAMVEADWEIASHGYRWIDYQYVGEEMERSHIQKAIDIHTQVTGTRPLGFYQGRLSPNTRRLVVEAGGFLYDADSYADDLPYWTHDYGQPHLVIPYTLDSNDMRFATYQGFNSGDQFFTYLKDAFDVLYAEGETAPKMLSIGLHCRLSGRPGRAAALARFLDYVQNHPKVWICRRVDIARHWHTHHAPVVT</sequence>
<dbReference type="GO" id="GO:0016810">
    <property type="term" value="F:hydrolase activity, acting on carbon-nitrogen (but not peptide) bonds"/>
    <property type="evidence" value="ECO:0007669"/>
    <property type="project" value="InterPro"/>
</dbReference>
<evidence type="ECO:0000259" key="1">
    <source>
        <dbReference type="PROSITE" id="PS51677"/>
    </source>
</evidence>
<dbReference type="InterPro" id="IPR017625">
    <property type="entry name" value="PuuE"/>
</dbReference>
<comment type="caution">
    <text evidence="2">The sequence shown here is derived from an EMBL/GenBank/DDBJ whole genome shotgun (WGS) entry which is preliminary data.</text>
</comment>
<dbReference type="InterPro" id="IPR002509">
    <property type="entry name" value="NODB_dom"/>
</dbReference>
<evidence type="ECO:0000313" key="3">
    <source>
        <dbReference type="Proteomes" id="UP000249794"/>
    </source>
</evidence>
<feature type="domain" description="NodB homology" evidence="1">
    <location>
        <begin position="69"/>
        <end position="286"/>
    </location>
</feature>
<evidence type="ECO:0000313" key="2">
    <source>
        <dbReference type="EMBL" id="PZO58724.1"/>
    </source>
</evidence>
<dbReference type="SUPFAM" id="SSF88713">
    <property type="entry name" value="Glycoside hydrolase/deacetylase"/>
    <property type="match status" value="1"/>
</dbReference>
<accession>A0A2W4XP76</accession>